<dbReference type="AlphaFoldDB" id="A0AA37TYI8"/>
<accession>A0AA37TYI8</accession>
<gene>
    <name evidence="1" type="ORF">GCM10007894_15830</name>
</gene>
<evidence type="ECO:0000313" key="2">
    <source>
        <dbReference type="Proteomes" id="UP001157439"/>
    </source>
</evidence>
<dbReference type="EMBL" id="BSPO01000003">
    <property type="protein sequence ID" value="GLS83606.1"/>
    <property type="molecule type" value="Genomic_DNA"/>
</dbReference>
<protein>
    <submittedName>
        <fullName evidence="1">Uncharacterized protein</fullName>
    </submittedName>
</protein>
<proteinExistence type="predicted"/>
<dbReference type="RefSeq" id="WP_095498644.1">
    <property type="nucleotide sequence ID" value="NZ_BSPO01000003.1"/>
</dbReference>
<organism evidence="1 2">
    <name type="scientific">Paraferrimonas haliotis</name>
    <dbReference type="NCBI Taxonomy" id="2013866"/>
    <lineage>
        <taxon>Bacteria</taxon>
        <taxon>Pseudomonadati</taxon>
        <taxon>Pseudomonadota</taxon>
        <taxon>Gammaproteobacteria</taxon>
        <taxon>Alteromonadales</taxon>
        <taxon>Ferrimonadaceae</taxon>
        <taxon>Paraferrimonas</taxon>
    </lineage>
</organism>
<comment type="caution">
    <text evidence="1">The sequence shown here is derived from an EMBL/GenBank/DDBJ whole genome shotgun (WGS) entry which is preliminary data.</text>
</comment>
<sequence>MSNFIQVRDVLKRHQQLHQDLAEKYRQLGSRANDGRDGMLFDLLSEHQLRMANAIKSYKEQASLGVVNTFFQFTEDPTKTDAITAFTDSDTAHQQEVEQLTMALDEQLLSIYANLRETSATHEVQELFDNLCNHLQQQKIRLATDLATLPDL</sequence>
<keyword evidence="2" id="KW-1185">Reference proteome</keyword>
<reference evidence="1 2" key="1">
    <citation type="journal article" date="2014" name="Int. J. Syst. Evol. Microbiol.">
        <title>Complete genome sequence of Corynebacterium casei LMG S-19264T (=DSM 44701T), isolated from a smear-ripened cheese.</title>
        <authorList>
            <consortium name="US DOE Joint Genome Institute (JGI-PGF)"/>
            <person name="Walter F."/>
            <person name="Albersmeier A."/>
            <person name="Kalinowski J."/>
            <person name="Ruckert C."/>
        </authorList>
    </citation>
    <scope>NUCLEOTIDE SEQUENCE [LARGE SCALE GENOMIC DNA]</scope>
    <source>
        <strain evidence="1 2">NBRC 112785</strain>
    </source>
</reference>
<evidence type="ECO:0000313" key="1">
    <source>
        <dbReference type="EMBL" id="GLS83606.1"/>
    </source>
</evidence>
<dbReference type="Proteomes" id="UP001157439">
    <property type="component" value="Unassembled WGS sequence"/>
</dbReference>
<name>A0AA37TYI8_9GAMM</name>